<proteinExistence type="predicted"/>
<keyword evidence="3" id="KW-1185">Reference proteome</keyword>
<comment type="caution">
    <text evidence="1">The sequence shown here is derived from an EMBL/GenBank/DDBJ whole genome shotgun (WGS) entry which is preliminary data.</text>
</comment>
<evidence type="ECO:0000313" key="3">
    <source>
        <dbReference type="Proteomes" id="UP001642409"/>
    </source>
</evidence>
<evidence type="ECO:0000313" key="2">
    <source>
        <dbReference type="EMBL" id="CAL6058660.1"/>
    </source>
</evidence>
<evidence type="ECO:0000313" key="1">
    <source>
        <dbReference type="EMBL" id="CAI9953989.1"/>
    </source>
</evidence>
<dbReference type="Proteomes" id="UP001642409">
    <property type="component" value="Unassembled WGS sequence"/>
</dbReference>
<sequence>MVLNRSQAHENARVPIRANQMSQNLIFQFIDVNNSKVEVTFKYHSHIYSQHFSNPTPKPLKRFPAEIQSDSNLCPNLPHCPKKGVKVFWLGGNKCEALVFSRMGK</sequence>
<reference evidence="2 3" key="2">
    <citation type="submission" date="2024-07" db="EMBL/GenBank/DDBJ databases">
        <authorList>
            <person name="Akdeniz Z."/>
        </authorList>
    </citation>
    <scope>NUCLEOTIDE SEQUENCE [LARGE SCALE GENOMIC DNA]</scope>
</reference>
<dbReference type="AlphaFoldDB" id="A0AA86QIT8"/>
<accession>A0AA86QIT8</accession>
<organism evidence="1">
    <name type="scientific">Hexamita inflata</name>
    <dbReference type="NCBI Taxonomy" id="28002"/>
    <lineage>
        <taxon>Eukaryota</taxon>
        <taxon>Metamonada</taxon>
        <taxon>Diplomonadida</taxon>
        <taxon>Hexamitidae</taxon>
        <taxon>Hexamitinae</taxon>
        <taxon>Hexamita</taxon>
    </lineage>
</organism>
<reference evidence="1" key="1">
    <citation type="submission" date="2023-06" db="EMBL/GenBank/DDBJ databases">
        <authorList>
            <person name="Kurt Z."/>
        </authorList>
    </citation>
    <scope>NUCLEOTIDE SEQUENCE</scope>
</reference>
<gene>
    <name evidence="1" type="ORF">HINF_LOCUS41634</name>
    <name evidence="2" type="ORF">HINF_LOCUS48376</name>
</gene>
<dbReference type="EMBL" id="CATOUU010000843">
    <property type="protein sequence ID" value="CAI9953989.1"/>
    <property type="molecule type" value="Genomic_DNA"/>
</dbReference>
<protein>
    <submittedName>
        <fullName evidence="2">Hypothetical_protein</fullName>
    </submittedName>
</protein>
<name>A0AA86QIT8_9EUKA</name>
<dbReference type="EMBL" id="CAXDID020000222">
    <property type="protein sequence ID" value="CAL6058660.1"/>
    <property type="molecule type" value="Genomic_DNA"/>
</dbReference>